<dbReference type="GO" id="GO:0003723">
    <property type="term" value="F:RNA binding"/>
    <property type="evidence" value="ECO:0007669"/>
    <property type="project" value="InterPro"/>
</dbReference>
<feature type="repeat" description="PPR" evidence="2">
    <location>
        <begin position="73"/>
        <end position="107"/>
    </location>
</feature>
<keyword evidence="5" id="KW-1185">Reference proteome</keyword>
<dbReference type="PANTHER" id="PTHR47926:SF533">
    <property type="entry name" value="DYW DOMAIN-CONTAINING PROTEIN"/>
    <property type="match status" value="1"/>
</dbReference>
<dbReference type="GO" id="GO:0009451">
    <property type="term" value="P:RNA modification"/>
    <property type="evidence" value="ECO:0007669"/>
    <property type="project" value="InterPro"/>
</dbReference>
<organism evidence="4 5">
    <name type="scientific">Coptis chinensis</name>
    <dbReference type="NCBI Taxonomy" id="261450"/>
    <lineage>
        <taxon>Eukaryota</taxon>
        <taxon>Viridiplantae</taxon>
        <taxon>Streptophyta</taxon>
        <taxon>Embryophyta</taxon>
        <taxon>Tracheophyta</taxon>
        <taxon>Spermatophyta</taxon>
        <taxon>Magnoliopsida</taxon>
        <taxon>Ranunculales</taxon>
        <taxon>Ranunculaceae</taxon>
        <taxon>Coptidoideae</taxon>
        <taxon>Coptis</taxon>
    </lineage>
</organism>
<evidence type="ECO:0000259" key="3">
    <source>
        <dbReference type="Pfam" id="PF14432"/>
    </source>
</evidence>
<dbReference type="AlphaFoldDB" id="A0A835GUW4"/>
<protein>
    <recommendedName>
        <fullName evidence="3">DYW domain-containing protein</fullName>
    </recommendedName>
</protein>
<dbReference type="FunFam" id="1.25.40.10:FF:000031">
    <property type="entry name" value="Pentatricopeptide repeat-containing protein mitochondrial"/>
    <property type="match status" value="1"/>
</dbReference>
<name>A0A835GUW4_9MAGN</name>
<dbReference type="InterPro" id="IPR046848">
    <property type="entry name" value="E_motif"/>
</dbReference>
<dbReference type="InterPro" id="IPR002885">
    <property type="entry name" value="PPR_rpt"/>
</dbReference>
<dbReference type="FunFam" id="1.25.40.10:FF:000366">
    <property type="entry name" value="Pentatricopeptide (PPR) repeat-containing protein"/>
    <property type="match status" value="1"/>
</dbReference>
<dbReference type="InterPro" id="IPR046960">
    <property type="entry name" value="PPR_At4g14850-like_plant"/>
</dbReference>
<sequence>MASGVKPNSSTVTGLLVTSGSLGARKLGKQIHCLIFKLGLDADVFVGNSLIAMYYKCGCKDGFWVFDEMYEFDIVTWNTILIGCAQNGFGKEAVDIFEKMKADGVLPNQISFLGILCACSHAGLVNEGCSYFNSMKDYGVVPLEGHYACMVNLLGRAGHLHEAEELIENMPIEPDSVVWAALLGGCRIHQNVELGQKVVERLFQLEPQKTGNYVLLSNIYASLGMWEEVEEVRKMMRDWGVTKEPGISWIQIKNKLLSFVNGDKRQDHIEEVYTILKEFYGRLREVGYVPDTNFVLHDVEEEQKENALLYHSEKLTIGYGLLNTHENALLYHSEKLTIGYGLLNTPHGTSIQKMKNLRICGDCHSFTKFLSKVTQREIVIRDGNRFHHFQDGSCSCGDYW</sequence>
<evidence type="ECO:0000256" key="2">
    <source>
        <dbReference type="PROSITE-ProRule" id="PRU00708"/>
    </source>
</evidence>
<keyword evidence="1" id="KW-0677">Repeat</keyword>
<evidence type="ECO:0000313" key="5">
    <source>
        <dbReference type="Proteomes" id="UP000631114"/>
    </source>
</evidence>
<accession>A0A835GUW4</accession>
<gene>
    <name evidence="4" type="ORF">IFM89_039900</name>
</gene>
<dbReference type="GO" id="GO:0008270">
    <property type="term" value="F:zinc ion binding"/>
    <property type="evidence" value="ECO:0007669"/>
    <property type="project" value="InterPro"/>
</dbReference>
<dbReference type="InterPro" id="IPR032867">
    <property type="entry name" value="DYW_dom"/>
</dbReference>
<dbReference type="OrthoDB" id="185373at2759"/>
<dbReference type="NCBIfam" id="TIGR00756">
    <property type="entry name" value="PPR"/>
    <property type="match status" value="2"/>
</dbReference>
<proteinExistence type="predicted"/>
<evidence type="ECO:0000313" key="4">
    <source>
        <dbReference type="EMBL" id="KAF9586875.1"/>
    </source>
</evidence>
<evidence type="ECO:0000256" key="1">
    <source>
        <dbReference type="ARBA" id="ARBA00022737"/>
    </source>
</evidence>
<feature type="repeat" description="PPR" evidence="2">
    <location>
        <begin position="108"/>
        <end position="142"/>
    </location>
</feature>
<dbReference type="Pfam" id="PF01535">
    <property type="entry name" value="PPR"/>
    <property type="match status" value="1"/>
</dbReference>
<reference evidence="4 5" key="1">
    <citation type="submission" date="2020-10" db="EMBL/GenBank/DDBJ databases">
        <title>The Coptis chinensis genome and diversification of protoberbering-type alkaloids.</title>
        <authorList>
            <person name="Wang B."/>
            <person name="Shu S."/>
            <person name="Song C."/>
            <person name="Liu Y."/>
        </authorList>
    </citation>
    <scope>NUCLEOTIDE SEQUENCE [LARGE SCALE GENOMIC DNA]</scope>
    <source>
        <strain evidence="4">HL-2020</strain>
        <tissue evidence="4">Leaf</tissue>
    </source>
</reference>
<dbReference type="EMBL" id="JADFTS010000071">
    <property type="protein sequence ID" value="KAF9586875.1"/>
    <property type="molecule type" value="Genomic_DNA"/>
</dbReference>
<dbReference type="PROSITE" id="PS51375">
    <property type="entry name" value="PPR"/>
    <property type="match status" value="2"/>
</dbReference>
<dbReference type="InterPro" id="IPR011990">
    <property type="entry name" value="TPR-like_helical_dom_sf"/>
</dbReference>
<dbReference type="PANTHER" id="PTHR47926">
    <property type="entry name" value="PENTATRICOPEPTIDE REPEAT-CONTAINING PROTEIN"/>
    <property type="match status" value="1"/>
</dbReference>
<dbReference type="Pfam" id="PF13041">
    <property type="entry name" value="PPR_2"/>
    <property type="match status" value="1"/>
</dbReference>
<dbReference type="Proteomes" id="UP000631114">
    <property type="component" value="Unassembled WGS sequence"/>
</dbReference>
<dbReference type="Pfam" id="PF20431">
    <property type="entry name" value="E_motif"/>
    <property type="match status" value="1"/>
</dbReference>
<dbReference type="Gene3D" id="1.25.40.10">
    <property type="entry name" value="Tetratricopeptide repeat domain"/>
    <property type="match status" value="2"/>
</dbReference>
<dbReference type="Pfam" id="PF14432">
    <property type="entry name" value="DYW_deaminase"/>
    <property type="match status" value="1"/>
</dbReference>
<comment type="caution">
    <text evidence="4">The sequence shown here is derived from an EMBL/GenBank/DDBJ whole genome shotgun (WGS) entry which is preliminary data.</text>
</comment>
<feature type="domain" description="DYW" evidence="3">
    <location>
        <begin position="325"/>
        <end position="400"/>
    </location>
</feature>